<comment type="caution">
    <text evidence="1">The sequence shown here is derived from an EMBL/GenBank/DDBJ whole genome shotgun (WGS) entry which is preliminary data.</text>
</comment>
<dbReference type="EMBL" id="JAHFXS010000239">
    <property type="protein sequence ID" value="KAG9987261.1"/>
    <property type="molecule type" value="Genomic_DNA"/>
</dbReference>
<keyword evidence="2" id="KW-1185">Reference proteome</keyword>
<feature type="non-terminal residue" evidence="1">
    <location>
        <position position="422"/>
    </location>
</feature>
<dbReference type="InterPro" id="IPR032675">
    <property type="entry name" value="LRR_dom_sf"/>
</dbReference>
<reference evidence="1" key="2">
    <citation type="submission" date="2021-08" db="EMBL/GenBank/DDBJ databases">
        <authorList>
            <person name="Gostincar C."/>
            <person name="Sun X."/>
            <person name="Song Z."/>
            <person name="Gunde-Cimerman N."/>
        </authorList>
    </citation>
    <scope>NUCLEOTIDE SEQUENCE</scope>
    <source>
        <strain evidence="1">EXF-9298</strain>
    </source>
</reference>
<protein>
    <recommendedName>
        <fullName evidence="3">F-box domain-containing protein</fullName>
    </recommendedName>
</protein>
<sequence length="422" mass="48075">MKTKPSTARRRDAILDVLKAIEQQRYIECRCTARECRYRSEAHKLVWHHDPYPPQLEPSPLLARIGALPELVNKILSHLDSGDLYKCVRVNKTWAREAKRFIWHSADLKHLLSTSIPDERVPKYAALIRHVNWQAFTSKHLEPDFWGYGPGFSTTRPIPSLPRITSLDCESSSLCDRTVEQLSSVFVPTLTQLVVQDDAASRWDEGVLLRSELWGVSWFDVMAQNCPLLTSITLGSGLHIDTATFDHFVTNAKHLKSVSLASDNEHLLIEALGPVLKSVKIAIGSDWEDYAIILAQLSKMHALQNLELTVWDVPLTGSAMLKFKLLTRLESFKVYTKGSYALTRCSATAGQLAEMIEAMPILNEFRMMVPCEFIESRSELLENEWEVGTYFDDRSCRQQYLDYLHELTEEDRANAVAVFYTT</sequence>
<reference evidence="1" key="1">
    <citation type="journal article" date="2021" name="J Fungi (Basel)">
        <title>Virulence traits and population genomics of the black yeast Aureobasidium melanogenum.</title>
        <authorList>
            <person name="Cernosa A."/>
            <person name="Sun X."/>
            <person name="Gostincar C."/>
            <person name="Fang C."/>
            <person name="Gunde-Cimerman N."/>
            <person name="Song Z."/>
        </authorList>
    </citation>
    <scope>NUCLEOTIDE SEQUENCE</scope>
    <source>
        <strain evidence="1">EXF-9298</strain>
    </source>
</reference>
<gene>
    <name evidence="1" type="ORF">KCU98_g3464</name>
</gene>
<accession>A0A9P8FZM9</accession>
<name>A0A9P8FZM9_AURME</name>
<dbReference type="Gene3D" id="3.80.10.10">
    <property type="entry name" value="Ribonuclease Inhibitor"/>
    <property type="match status" value="1"/>
</dbReference>
<organism evidence="1 2">
    <name type="scientific">Aureobasidium melanogenum</name>
    <name type="common">Aureobasidium pullulans var. melanogenum</name>
    <dbReference type="NCBI Taxonomy" id="46634"/>
    <lineage>
        <taxon>Eukaryota</taxon>
        <taxon>Fungi</taxon>
        <taxon>Dikarya</taxon>
        <taxon>Ascomycota</taxon>
        <taxon>Pezizomycotina</taxon>
        <taxon>Dothideomycetes</taxon>
        <taxon>Dothideomycetidae</taxon>
        <taxon>Dothideales</taxon>
        <taxon>Saccotheciaceae</taxon>
        <taxon>Aureobasidium</taxon>
    </lineage>
</organism>
<dbReference type="InterPro" id="IPR036047">
    <property type="entry name" value="F-box-like_dom_sf"/>
</dbReference>
<dbReference type="SUPFAM" id="SSF81383">
    <property type="entry name" value="F-box domain"/>
    <property type="match status" value="1"/>
</dbReference>
<evidence type="ECO:0000313" key="1">
    <source>
        <dbReference type="EMBL" id="KAG9987261.1"/>
    </source>
</evidence>
<proteinExistence type="predicted"/>
<evidence type="ECO:0008006" key="3">
    <source>
        <dbReference type="Google" id="ProtNLM"/>
    </source>
</evidence>
<dbReference type="AlphaFoldDB" id="A0A9P8FZM9"/>
<dbReference type="Proteomes" id="UP000729357">
    <property type="component" value="Unassembled WGS sequence"/>
</dbReference>
<evidence type="ECO:0000313" key="2">
    <source>
        <dbReference type="Proteomes" id="UP000729357"/>
    </source>
</evidence>